<dbReference type="Proteomes" id="UP001620408">
    <property type="component" value="Unassembled WGS sequence"/>
</dbReference>
<keyword evidence="3" id="KW-1185">Reference proteome</keyword>
<dbReference type="RefSeq" id="WP_379987365.1">
    <property type="nucleotide sequence ID" value="NZ_JADIKD010000004.1"/>
</dbReference>
<evidence type="ECO:0000313" key="2">
    <source>
        <dbReference type="EMBL" id="MFK2915686.1"/>
    </source>
</evidence>
<accession>A0ABW8JYP1</accession>
<evidence type="ECO:0000313" key="3">
    <source>
        <dbReference type="Proteomes" id="UP001620408"/>
    </source>
</evidence>
<dbReference type="PROSITE" id="PS51257">
    <property type="entry name" value="PROKAR_LIPOPROTEIN"/>
    <property type="match status" value="1"/>
</dbReference>
<keyword evidence="1" id="KW-0732">Signal</keyword>
<gene>
    <name evidence="2" type="ORF">ISS97_00310</name>
</gene>
<proteinExistence type="predicted"/>
<feature type="signal peptide" evidence="1">
    <location>
        <begin position="1"/>
        <end position="19"/>
    </location>
</feature>
<name>A0ABW8JYP1_9GAMM</name>
<sequence length="97" mass="10630">MRKATLVLPLLAVAIATGACHDMTQPVAKPVAGFVTDMKSFDAFIATHPTPEQFHVTYPDVQLVMPGTMTTMEFRSNNSRYYPELDKDGKITGGHFG</sequence>
<evidence type="ECO:0000256" key="1">
    <source>
        <dbReference type="SAM" id="SignalP"/>
    </source>
</evidence>
<comment type="caution">
    <text evidence="2">The sequence shown here is derived from an EMBL/GenBank/DDBJ whole genome shotgun (WGS) entry which is preliminary data.</text>
</comment>
<dbReference type="EMBL" id="JADIKD010000004">
    <property type="protein sequence ID" value="MFK2915686.1"/>
    <property type="molecule type" value="Genomic_DNA"/>
</dbReference>
<feature type="chain" id="PRO_5047228536" evidence="1">
    <location>
        <begin position="20"/>
        <end position="97"/>
    </location>
</feature>
<reference evidence="2 3" key="1">
    <citation type="submission" date="2020-10" db="EMBL/GenBank/DDBJ databases">
        <title>Phylogeny of dyella-like bacteria.</title>
        <authorList>
            <person name="Fu J."/>
        </authorList>
    </citation>
    <scope>NUCLEOTIDE SEQUENCE [LARGE SCALE GENOMIC DNA]</scope>
    <source>
        <strain evidence="2 3">BB4</strain>
    </source>
</reference>
<protein>
    <submittedName>
        <fullName evidence="2">Uncharacterized protein</fullName>
    </submittedName>
</protein>
<organism evidence="2 3">
    <name type="scientific">Dyella koreensis</name>
    <dbReference type="NCBI Taxonomy" id="311235"/>
    <lineage>
        <taxon>Bacteria</taxon>
        <taxon>Pseudomonadati</taxon>
        <taxon>Pseudomonadota</taxon>
        <taxon>Gammaproteobacteria</taxon>
        <taxon>Lysobacterales</taxon>
        <taxon>Rhodanobacteraceae</taxon>
        <taxon>Dyella</taxon>
    </lineage>
</organism>